<evidence type="ECO:0000256" key="5">
    <source>
        <dbReference type="SAM" id="MobiDB-lite"/>
    </source>
</evidence>
<name>A0A836G6U9_9TRYP</name>
<dbReference type="SUPFAM" id="SSF144232">
    <property type="entry name" value="HIT/MYND zinc finger-like"/>
    <property type="match status" value="2"/>
</dbReference>
<feature type="compositionally biased region" description="Basic residues" evidence="5">
    <location>
        <begin position="277"/>
        <end position="286"/>
    </location>
</feature>
<dbReference type="EMBL" id="JAFHLR010000033">
    <property type="protein sequence ID" value="KAG5469171.1"/>
    <property type="molecule type" value="Genomic_DNA"/>
</dbReference>
<dbReference type="PROSITE" id="PS01360">
    <property type="entry name" value="ZF_MYND_1"/>
    <property type="match status" value="2"/>
</dbReference>
<dbReference type="InterPro" id="IPR002893">
    <property type="entry name" value="Znf_MYND"/>
</dbReference>
<evidence type="ECO:0000256" key="3">
    <source>
        <dbReference type="ARBA" id="ARBA00022833"/>
    </source>
</evidence>
<keyword evidence="8" id="KW-1185">Reference proteome</keyword>
<feature type="compositionally biased region" description="Polar residues" evidence="5">
    <location>
        <begin position="318"/>
        <end position="334"/>
    </location>
</feature>
<organism evidence="7 8">
    <name type="scientific">Leishmania orientalis</name>
    <dbReference type="NCBI Taxonomy" id="2249476"/>
    <lineage>
        <taxon>Eukaryota</taxon>
        <taxon>Discoba</taxon>
        <taxon>Euglenozoa</taxon>
        <taxon>Kinetoplastea</taxon>
        <taxon>Metakinetoplastina</taxon>
        <taxon>Trypanosomatida</taxon>
        <taxon>Trypanosomatidae</taxon>
        <taxon>Leishmaniinae</taxon>
        <taxon>Leishmania</taxon>
    </lineage>
</organism>
<proteinExistence type="predicted"/>
<feature type="domain" description="MYND-type" evidence="6">
    <location>
        <begin position="131"/>
        <end position="168"/>
    </location>
</feature>
<dbReference type="GeneID" id="92358530"/>
<dbReference type="AlphaFoldDB" id="A0A836G6U9"/>
<evidence type="ECO:0000313" key="8">
    <source>
        <dbReference type="Proteomes" id="UP000674143"/>
    </source>
</evidence>
<reference evidence="8" key="1">
    <citation type="journal article" date="2021" name="Microbiol. Resour. Announc.">
        <title>LGAAP: Leishmaniinae Genome Assembly and Annotation Pipeline.</title>
        <authorList>
            <person name="Almutairi H."/>
            <person name="Urbaniak M.D."/>
            <person name="Bates M.D."/>
            <person name="Jariyapan N."/>
            <person name="Kwakye-Nuako G."/>
            <person name="Thomaz-Soccol V."/>
            <person name="Al-Salem W.S."/>
            <person name="Dillon R.J."/>
            <person name="Bates P.A."/>
            <person name="Gatherer D."/>
        </authorList>
    </citation>
    <scope>NUCLEOTIDE SEQUENCE [LARGE SCALE GENOMIC DNA]</scope>
</reference>
<reference evidence="8" key="2">
    <citation type="journal article" date="2021" name="Sci. Data">
        <title>Chromosome-scale genome sequencing, assembly and annotation of six genomes from subfamily Leishmaniinae.</title>
        <authorList>
            <person name="Almutairi H."/>
            <person name="Urbaniak M.D."/>
            <person name="Bates M.D."/>
            <person name="Jariyapan N."/>
            <person name="Kwakye-Nuako G."/>
            <person name="Thomaz Soccol V."/>
            <person name="Al-Salem W.S."/>
            <person name="Dillon R.J."/>
            <person name="Bates P.A."/>
            <person name="Gatherer D."/>
        </authorList>
    </citation>
    <scope>NUCLEOTIDE SEQUENCE [LARGE SCALE GENOMIC DNA]</scope>
</reference>
<feature type="domain" description="MYND-type" evidence="6">
    <location>
        <begin position="182"/>
        <end position="219"/>
    </location>
</feature>
<evidence type="ECO:0000256" key="1">
    <source>
        <dbReference type="ARBA" id="ARBA00022723"/>
    </source>
</evidence>
<evidence type="ECO:0000256" key="4">
    <source>
        <dbReference type="PROSITE-ProRule" id="PRU00134"/>
    </source>
</evidence>
<dbReference type="PROSITE" id="PS50865">
    <property type="entry name" value="ZF_MYND_2"/>
    <property type="match status" value="2"/>
</dbReference>
<keyword evidence="2 4" id="KW-0863">Zinc-finger</keyword>
<dbReference type="GO" id="GO:0008270">
    <property type="term" value="F:zinc ion binding"/>
    <property type="evidence" value="ECO:0007669"/>
    <property type="project" value="UniProtKB-KW"/>
</dbReference>
<gene>
    <name evidence="7" type="ORF">LSCM4_02569</name>
</gene>
<dbReference type="KEGG" id="loi:92358530"/>
<evidence type="ECO:0000259" key="6">
    <source>
        <dbReference type="PROSITE" id="PS50865"/>
    </source>
</evidence>
<sequence length="334" mass="34788">MVSAVKSSHPSSTHDCSARISALGRSTTPTATIATLDSGDAAACSPSGHARRSLLCPTPSAATTSGAGSVGSAVVDSAKQSSKAGVASALLPSGAGGFPVAGANSGAVDAALSHSTGETFGGVGSATKRYCSHCKVAGEVLYLCPCGLARYCGTACQRAQWPFHKAICGHAVRAIRPPMRRCDWCRTSSQTLRQCGCGYAYYCDTLCRRTDWTHHCAVCSMVASQALTTTLAGPRALRARREVATQTAHWQICAPVIHPTRRRDCSTVADNAAGARFRRHTSRRGQHLQPGSDGEDSAFSASSSRSSLEAAADATVTPKMSSRYRSCSRALSEN</sequence>
<evidence type="ECO:0000256" key="2">
    <source>
        <dbReference type="ARBA" id="ARBA00022771"/>
    </source>
</evidence>
<comment type="caution">
    <text evidence="7">The sequence shown here is derived from an EMBL/GenBank/DDBJ whole genome shotgun (WGS) entry which is preliminary data.</text>
</comment>
<dbReference type="RefSeq" id="XP_067060148.1">
    <property type="nucleotide sequence ID" value="XM_067204596.1"/>
</dbReference>
<dbReference type="Proteomes" id="UP000674143">
    <property type="component" value="Unassembled WGS sequence"/>
</dbReference>
<dbReference type="Gene3D" id="6.10.140.2220">
    <property type="match status" value="1"/>
</dbReference>
<feature type="compositionally biased region" description="Low complexity" evidence="5">
    <location>
        <begin position="297"/>
        <end position="314"/>
    </location>
</feature>
<keyword evidence="1" id="KW-0479">Metal-binding</keyword>
<keyword evidence="3" id="KW-0862">Zinc</keyword>
<evidence type="ECO:0000313" key="7">
    <source>
        <dbReference type="EMBL" id="KAG5469171.1"/>
    </source>
</evidence>
<protein>
    <recommendedName>
        <fullName evidence="6">MYND-type domain-containing protein</fullName>
    </recommendedName>
</protein>
<dbReference type="Pfam" id="PF01753">
    <property type="entry name" value="zf-MYND"/>
    <property type="match status" value="1"/>
</dbReference>
<feature type="region of interest" description="Disordered" evidence="5">
    <location>
        <begin position="277"/>
        <end position="334"/>
    </location>
</feature>
<accession>A0A836G6U9</accession>